<name>A0A8J6LF12_TENMO</name>
<organism evidence="2 3">
    <name type="scientific">Tenebrio molitor</name>
    <name type="common">Yellow mealworm beetle</name>
    <dbReference type="NCBI Taxonomy" id="7067"/>
    <lineage>
        <taxon>Eukaryota</taxon>
        <taxon>Metazoa</taxon>
        <taxon>Ecdysozoa</taxon>
        <taxon>Arthropoda</taxon>
        <taxon>Hexapoda</taxon>
        <taxon>Insecta</taxon>
        <taxon>Pterygota</taxon>
        <taxon>Neoptera</taxon>
        <taxon>Endopterygota</taxon>
        <taxon>Coleoptera</taxon>
        <taxon>Polyphaga</taxon>
        <taxon>Cucujiformia</taxon>
        <taxon>Tenebrionidae</taxon>
        <taxon>Tenebrio</taxon>
    </lineage>
</organism>
<dbReference type="Proteomes" id="UP000719412">
    <property type="component" value="Unassembled WGS sequence"/>
</dbReference>
<reference evidence="2" key="2">
    <citation type="submission" date="2021-08" db="EMBL/GenBank/DDBJ databases">
        <authorList>
            <person name="Eriksson T."/>
        </authorList>
    </citation>
    <scope>NUCLEOTIDE SEQUENCE</scope>
    <source>
        <strain evidence="2">Stoneville</strain>
        <tissue evidence="2">Whole head</tissue>
    </source>
</reference>
<accession>A0A8J6LF12</accession>
<dbReference type="EMBL" id="JABDTM020027583">
    <property type="protein sequence ID" value="KAH0810291.1"/>
    <property type="molecule type" value="Genomic_DNA"/>
</dbReference>
<protein>
    <submittedName>
        <fullName evidence="2">Uncharacterized protein</fullName>
    </submittedName>
</protein>
<feature type="signal peptide" evidence="1">
    <location>
        <begin position="1"/>
        <end position="19"/>
    </location>
</feature>
<dbReference type="AlphaFoldDB" id="A0A8J6LF12"/>
<keyword evidence="3" id="KW-1185">Reference proteome</keyword>
<evidence type="ECO:0000256" key="1">
    <source>
        <dbReference type="SAM" id="SignalP"/>
    </source>
</evidence>
<sequence>MKVYFLVLIVLTACGSIKSRLPISKNKENYLENVFETSEDITVATSTTFQDCDNIFQIPNPKLLRNYKRVEQLRVDTDRNYNYVIVDGGYVDFQNTVSNLLKEKNLRVGGKYLIRIVKHPGELEMELFFGLLWKYEVYNVVIERDQQFYTWYPYERWGEMTVRRTNLTRAFANKIPKKLDCTWKVDWSPSSIIVKNAHNDTDPGIFILYMNEIAKRMGVSLQYSKTDDGLMSKLKRIRPFDLGQAMDEGNFTVAVGGFSYFFGLMNLTTTEQTTYIAPLEEFMIVPPRRTKPRWREFFRFDTTSAILFTATVLGCVAPLVFSNVHPADDPPDTEEIVQQVCTKAP</sequence>
<comment type="caution">
    <text evidence="2">The sequence shown here is derived from an EMBL/GenBank/DDBJ whole genome shotgun (WGS) entry which is preliminary data.</text>
</comment>
<evidence type="ECO:0000313" key="2">
    <source>
        <dbReference type="EMBL" id="KAH0810291.1"/>
    </source>
</evidence>
<proteinExistence type="predicted"/>
<reference evidence="2" key="1">
    <citation type="journal article" date="2020" name="J Insects Food Feed">
        <title>The yellow mealworm (Tenebrio molitor) genome: a resource for the emerging insects as food and feed industry.</title>
        <authorList>
            <person name="Eriksson T."/>
            <person name="Andere A."/>
            <person name="Kelstrup H."/>
            <person name="Emery V."/>
            <person name="Picard C."/>
        </authorList>
    </citation>
    <scope>NUCLEOTIDE SEQUENCE</scope>
    <source>
        <strain evidence="2">Stoneville</strain>
        <tissue evidence="2">Whole head</tissue>
    </source>
</reference>
<keyword evidence="1" id="KW-0732">Signal</keyword>
<evidence type="ECO:0000313" key="3">
    <source>
        <dbReference type="Proteomes" id="UP000719412"/>
    </source>
</evidence>
<feature type="chain" id="PRO_5035190440" evidence="1">
    <location>
        <begin position="20"/>
        <end position="345"/>
    </location>
</feature>
<gene>
    <name evidence="2" type="ORF">GEV33_012495</name>
</gene>